<dbReference type="Proteomes" id="UP000789570">
    <property type="component" value="Unassembled WGS sequence"/>
</dbReference>
<feature type="non-terminal residue" evidence="1">
    <location>
        <position position="1"/>
    </location>
</feature>
<organism evidence="1 2">
    <name type="scientific">Funneliformis caledonium</name>
    <dbReference type="NCBI Taxonomy" id="1117310"/>
    <lineage>
        <taxon>Eukaryota</taxon>
        <taxon>Fungi</taxon>
        <taxon>Fungi incertae sedis</taxon>
        <taxon>Mucoromycota</taxon>
        <taxon>Glomeromycotina</taxon>
        <taxon>Glomeromycetes</taxon>
        <taxon>Glomerales</taxon>
        <taxon>Glomeraceae</taxon>
        <taxon>Funneliformis</taxon>
    </lineage>
</organism>
<sequence>GDTIIGGYYTDFFVMLVLRKSYLERRDYDSVYDPVRSSTFRKKITLRAPSDCSYLRFLETLKSVWMSIDQDVSPLGTPLYESDTKVLSETGVAWPWRVPFLPGVMSMLSCYLPRSLSRRKSKLDALKVLDSTRTSEADSLAGEFSIERKQKKIQRRKNKCLVDNSFGNYNAEVEVASTEASPLNVHGLLRVKMTMKILSLQERNQRNNKVNQFKIILSWKRAINNINTNNISRNDWVEDGHNISLDFREFQLTSINLLETNPDLSYIKDIDRIL</sequence>
<keyword evidence="2" id="KW-1185">Reference proteome</keyword>
<feature type="non-terminal residue" evidence="1">
    <location>
        <position position="274"/>
    </location>
</feature>
<dbReference type="EMBL" id="CAJVPQ010013315">
    <property type="protein sequence ID" value="CAG8735381.1"/>
    <property type="molecule type" value="Genomic_DNA"/>
</dbReference>
<protein>
    <submittedName>
        <fullName evidence="1">3437_t:CDS:1</fullName>
    </submittedName>
</protein>
<dbReference type="AlphaFoldDB" id="A0A9N9IH68"/>
<gene>
    <name evidence="1" type="ORF">FCALED_LOCUS15266</name>
</gene>
<evidence type="ECO:0000313" key="1">
    <source>
        <dbReference type="EMBL" id="CAG8735381.1"/>
    </source>
</evidence>
<dbReference type="OrthoDB" id="2384368at2759"/>
<accession>A0A9N9IH68</accession>
<reference evidence="1" key="1">
    <citation type="submission" date="2021-06" db="EMBL/GenBank/DDBJ databases">
        <authorList>
            <person name="Kallberg Y."/>
            <person name="Tangrot J."/>
            <person name="Rosling A."/>
        </authorList>
    </citation>
    <scope>NUCLEOTIDE SEQUENCE</scope>
    <source>
        <strain evidence="1">UK204</strain>
    </source>
</reference>
<comment type="caution">
    <text evidence="1">The sequence shown here is derived from an EMBL/GenBank/DDBJ whole genome shotgun (WGS) entry which is preliminary data.</text>
</comment>
<proteinExistence type="predicted"/>
<evidence type="ECO:0000313" key="2">
    <source>
        <dbReference type="Proteomes" id="UP000789570"/>
    </source>
</evidence>
<name>A0A9N9IH68_9GLOM</name>